<evidence type="ECO:0000256" key="1">
    <source>
        <dbReference type="ARBA" id="ARBA00022553"/>
    </source>
</evidence>
<dbReference type="EMBL" id="FOFB01000002">
    <property type="protein sequence ID" value="SEP77737.1"/>
    <property type="molecule type" value="Genomic_DNA"/>
</dbReference>
<sequence length="180" mass="20525">MIKEVLNIFLLEDRPAEAELTKRAVFKFAPNAMFTMADSEESFLEKIHWGKYDIMLADYNLPAYNGLEALLYVKEHLPDLPFVFVTGMLNNEQKAADAILEGANGYVIKENMENLQPTVVRVLEESNQRREKARLAAEKTATRKLMLQKALGMLEQAADFPDREVILDSLRKAMEDDDQA</sequence>
<evidence type="ECO:0000313" key="5">
    <source>
        <dbReference type="Proteomes" id="UP000199021"/>
    </source>
</evidence>
<dbReference type="STRING" id="478744.SAMN05444359_102149"/>
<dbReference type="AlphaFoldDB" id="A0A1H9AMQ6"/>
<dbReference type="GO" id="GO:0000160">
    <property type="term" value="P:phosphorelay signal transduction system"/>
    <property type="evidence" value="ECO:0007669"/>
    <property type="project" value="InterPro"/>
</dbReference>
<dbReference type="PROSITE" id="PS50110">
    <property type="entry name" value="RESPONSE_REGULATORY"/>
    <property type="match status" value="1"/>
</dbReference>
<reference evidence="5" key="1">
    <citation type="submission" date="2016-10" db="EMBL/GenBank/DDBJ databases">
        <authorList>
            <person name="Varghese N."/>
            <person name="Submissions S."/>
        </authorList>
    </citation>
    <scope>NUCLEOTIDE SEQUENCE [LARGE SCALE GENOMIC DNA]</scope>
    <source>
        <strain evidence="5">DSM 24740</strain>
    </source>
</reference>
<keyword evidence="5" id="KW-1185">Reference proteome</keyword>
<dbReference type="PANTHER" id="PTHR44591">
    <property type="entry name" value="STRESS RESPONSE REGULATOR PROTEIN 1"/>
    <property type="match status" value="1"/>
</dbReference>
<gene>
    <name evidence="4" type="ORF">SAMN05444359_102149</name>
</gene>
<organism evidence="4 5">
    <name type="scientific">Neolewinella agarilytica</name>
    <dbReference type="NCBI Taxonomy" id="478744"/>
    <lineage>
        <taxon>Bacteria</taxon>
        <taxon>Pseudomonadati</taxon>
        <taxon>Bacteroidota</taxon>
        <taxon>Saprospiria</taxon>
        <taxon>Saprospirales</taxon>
        <taxon>Lewinellaceae</taxon>
        <taxon>Neolewinella</taxon>
    </lineage>
</organism>
<dbReference type="InterPro" id="IPR011006">
    <property type="entry name" value="CheY-like_superfamily"/>
</dbReference>
<dbReference type="Proteomes" id="UP000199021">
    <property type="component" value="Unassembled WGS sequence"/>
</dbReference>
<dbReference type="RefSeq" id="WP_090165332.1">
    <property type="nucleotide sequence ID" value="NZ_FOFB01000002.1"/>
</dbReference>
<evidence type="ECO:0000259" key="3">
    <source>
        <dbReference type="PROSITE" id="PS50110"/>
    </source>
</evidence>
<name>A0A1H9AMQ6_9BACT</name>
<dbReference type="OrthoDB" id="794741at2"/>
<dbReference type="CDD" id="cd00156">
    <property type="entry name" value="REC"/>
    <property type="match status" value="1"/>
</dbReference>
<feature type="modified residue" description="4-aspartylphosphate" evidence="2">
    <location>
        <position position="58"/>
    </location>
</feature>
<accession>A0A1H9AMQ6</accession>
<evidence type="ECO:0000313" key="4">
    <source>
        <dbReference type="EMBL" id="SEP77737.1"/>
    </source>
</evidence>
<proteinExistence type="predicted"/>
<keyword evidence="1 2" id="KW-0597">Phosphoprotein</keyword>
<dbReference type="InterPro" id="IPR050595">
    <property type="entry name" value="Bact_response_regulator"/>
</dbReference>
<protein>
    <submittedName>
        <fullName evidence="4">Response regulator receiver domain-containing protein</fullName>
    </submittedName>
</protein>
<dbReference type="PANTHER" id="PTHR44591:SF21">
    <property type="entry name" value="TWO-COMPONENT RESPONSE REGULATOR"/>
    <property type="match status" value="1"/>
</dbReference>
<dbReference type="InParanoid" id="A0A1H9AMQ6"/>
<feature type="domain" description="Response regulatory" evidence="3">
    <location>
        <begin position="7"/>
        <end position="124"/>
    </location>
</feature>
<dbReference type="Pfam" id="PF00072">
    <property type="entry name" value="Response_reg"/>
    <property type="match status" value="1"/>
</dbReference>
<dbReference type="Gene3D" id="3.40.50.2300">
    <property type="match status" value="1"/>
</dbReference>
<dbReference type="InterPro" id="IPR001789">
    <property type="entry name" value="Sig_transdc_resp-reg_receiver"/>
</dbReference>
<dbReference type="SUPFAM" id="SSF52172">
    <property type="entry name" value="CheY-like"/>
    <property type="match status" value="1"/>
</dbReference>
<evidence type="ECO:0000256" key="2">
    <source>
        <dbReference type="PROSITE-ProRule" id="PRU00169"/>
    </source>
</evidence>
<dbReference type="SMART" id="SM00448">
    <property type="entry name" value="REC"/>
    <property type="match status" value="1"/>
</dbReference>